<organism evidence="1 2">
    <name type="scientific">Synaphobranchus kaupii</name>
    <name type="common">Kaup's arrowtooth eel</name>
    <dbReference type="NCBI Taxonomy" id="118154"/>
    <lineage>
        <taxon>Eukaryota</taxon>
        <taxon>Metazoa</taxon>
        <taxon>Chordata</taxon>
        <taxon>Craniata</taxon>
        <taxon>Vertebrata</taxon>
        <taxon>Euteleostomi</taxon>
        <taxon>Actinopterygii</taxon>
        <taxon>Neopterygii</taxon>
        <taxon>Teleostei</taxon>
        <taxon>Anguilliformes</taxon>
        <taxon>Synaphobranchidae</taxon>
        <taxon>Synaphobranchus</taxon>
    </lineage>
</organism>
<name>A0A9Q1G9S7_SYNKA</name>
<comment type="caution">
    <text evidence="1">The sequence shown here is derived from an EMBL/GenBank/DDBJ whole genome shotgun (WGS) entry which is preliminary data.</text>
</comment>
<protein>
    <submittedName>
        <fullName evidence="1">Uncharacterized protein</fullName>
    </submittedName>
</protein>
<evidence type="ECO:0000313" key="2">
    <source>
        <dbReference type="Proteomes" id="UP001152622"/>
    </source>
</evidence>
<gene>
    <name evidence="1" type="ORF">SKAU_G00004230</name>
</gene>
<dbReference type="Proteomes" id="UP001152622">
    <property type="component" value="Chromosome 1"/>
</dbReference>
<reference evidence="1" key="1">
    <citation type="journal article" date="2023" name="Science">
        <title>Genome structures resolve the early diversification of teleost fishes.</title>
        <authorList>
            <person name="Parey E."/>
            <person name="Louis A."/>
            <person name="Montfort J."/>
            <person name="Bouchez O."/>
            <person name="Roques C."/>
            <person name="Iampietro C."/>
            <person name="Lluch J."/>
            <person name="Castinel A."/>
            <person name="Donnadieu C."/>
            <person name="Desvignes T."/>
            <person name="Floi Bucao C."/>
            <person name="Jouanno E."/>
            <person name="Wen M."/>
            <person name="Mejri S."/>
            <person name="Dirks R."/>
            <person name="Jansen H."/>
            <person name="Henkel C."/>
            <person name="Chen W.J."/>
            <person name="Zahm M."/>
            <person name="Cabau C."/>
            <person name="Klopp C."/>
            <person name="Thompson A.W."/>
            <person name="Robinson-Rechavi M."/>
            <person name="Braasch I."/>
            <person name="Lecointre G."/>
            <person name="Bobe J."/>
            <person name="Postlethwait J.H."/>
            <person name="Berthelot C."/>
            <person name="Roest Crollius H."/>
            <person name="Guiguen Y."/>
        </authorList>
    </citation>
    <scope>NUCLEOTIDE SEQUENCE</scope>
    <source>
        <strain evidence="1">WJC10195</strain>
    </source>
</reference>
<dbReference type="EMBL" id="JAINUF010000001">
    <property type="protein sequence ID" value="KAJ8379645.1"/>
    <property type="molecule type" value="Genomic_DNA"/>
</dbReference>
<accession>A0A9Q1G9S7</accession>
<keyword evidence="2" id="KW-1185">Reference proteome</keyword>
<proteinExistence type="predicted"/>
<dbReference type="AlphaFoldDB" id="A0A9Q1G9S7"/>
<sequence length="106" mass="11688">MAKDWPDKSGVFILCDRNGVCPASGWGWGVPPARPRTGARRRNVCFSSPSAFRSRPRRGWHLRGKCRVPEAVYPELILARGSHIPPPHGNVGTALCLSRKQAPFSL</sequence>
<evidence type="ECO:0000313" key="1">
    <source>
        <dbReference type="EMBL" id="KAJ8379645.1"/>
    </source>
</evidence>